<evidence type="ECO:0000313" key="1">
    <source>
        <dbReference type="EMBL" id="MER7379722.1"/>
    </source>
</evidence>
<accession>A0ABV1Y781</accession>
<dbReference type="Proteomes" id="UP001486207">
    <property type="component" value="Unassembled WGS sequence"/>
</dbReference>
<sequence>MDNVLWNRLSAEAQLEIDSLVSAGRNVQAIAAMREHVGVPQPELRECVDLLSQRSAALRE</sequence>
<keyword evidence="2" id="KW-1185">Reference proteome</keyword>
<proteinExistence type="predicted"/>
<reference evidence="1 2" key="1">
    <citation type="submission" date="2024-06" db="EMBL/GenBank/DDBJ databases">
        <title>The Natural Products Discovery Center: Release of the First 8490 Sequenced Strains for Exploring Actinobacteria Biosynthetic Diversity.</title>
        <authorList>
            <person name="Kalkreuter E."/>
            <person name="Kautsar S.A."/>
            <person name="Yang D."/>
            <person name="Bader C.D."/>
            <person name="Teijaro C.N."/>
            <person name="Fluegel L."/>
            <person name="Davis C.M."/>
            <person name="Simpson J.R."/>
            <person name="Lauterbach L."/>
            <person name="Steele A.D."/>
            <person name="Gui C."/>
            <person name="Meng S."/>
            <person name="Li G."/>
            <person name="Viehrig K."/>
            <person name="Ye F."/>
            <person name="Su P."/>
            <person name="Kiefer A.F."/>
            <person name="Nichols A."/>
            <person name="Cepeda A.J."/>
            <person name="Yan W."/>
            <person name="Fan B."/>
            <person name="Jiang Y."/>
            <person name="Adhikari A."/>
            <person name="Zheng C.-J."/>
            <person name="Schuster L."/>
            <person name="Cowan T.M."/>
            <person name="Smanski M.J."/>
            <person name="Chevrette M.G."/>
            <person name="De Carvalho L.P.S."/>
            <person name="Shen B."/>
        </authorList>
    </citation>
    <scope>NUCLEOTIDE SEQUENCE [LARGE SCALE GENOMIC DNA]</scope>
    <source>
        <strain evidence="1 2">NPDC000155</strain>
    </source>
</reference>
<name>A0ABV1Y781_9ACTN</name>
<evidence type="ECO:0000313" key="2">
    <source>
        <dbReference type="Proteomes" id="UP001486207"/>
    </source>
</evidence>
<dbReference type="EMBL" id="JBEPFB010000037">
    <property type="protein sequence ID" value="MER7379722.1"/>
    <property type="molecule type" value="Genomic_DNA"/>
</dbReference>
<dbReference type="RefSeq" id="WP_190075753.1">
    <property type="nucleotide sequence ID" value="NZ_BNBM01000028.1"/>
</dbReference>
<gene>
    <name evidence="1" type="ORF">ABT384_44780</name>
</gene>
<protein>
    <submittedName>
        <fullName evidence="1">Uncharacterized protein</fullName>
    </submittedName>
</protein>
<organism evidence="1 2">
    <name type="scientific">Streptomyces lanatus</name>
    <dbReference type="NCBI Taxonomy" id="66900"/>
    <lineage>
        <taxon>Bacteria</taxon>
        <taxon>Bacillati</taxon>
        <taxon>Actinomycetota</taxon>
        <taxon>Actinomycetes</taxon>
        <taxon>Kitasatosporales</taxon>
        <taxon>Streptomycetaceae</taxon>
        <taxon>Streptomyces</taxon>
    </lineage>
</organism>
<comment type="caution">
    <text evidence="1">The sequence shown here is derived from an EMBL/GenBank/DDBJ whole genome shotgun (WGS) entry which is preliminary data.</text>
</comment>